<dbReference type="CDD" id="cd04651">
    <property type="entry name" value="LbH_G1P_AT_C"/>
    <property type="match status" value="1"/>
</dbReference>
<dbReference type="InterPro" id="IPR029044">
    <property type="entry name" value="Nucleotide-diphossugar_trans"/>
</dbReference>
<sequence>MNNEWMLGVIDATTYIEPLQPLALHRSVAAVPFAGRYRLIDFVLSSMVNSGIESVAIFPKYQYRSLMDHLNSGKNWDLNRKRDGLFFFPSPDLSISTHHVGAFAHFEQHIDYFLRSRQKYAVICNSHTVCNIDYEAVLERHIANECDITEIRYQGRSLEMYVLETSLLLDLIANYKQTGYCSIVDVVRDYRHSYKICTYEHNGYAAVIDSVESYFRHSMELLNRDIWRQLFLPERPIYTKVKDEPPTKYTEKAVVKNSFVANGCIVEGHVENSIIFRSVKIGKGAVIKNSIIMQKSQIGEQCYLDSVIVDKDAKIENGVSLRGTDRHPFVIRKGTVQGELMNQ</sequence>
<gene>
    <name evidence="5" type="ORF">BDD39_002362</name>
</gene>
<dbReference type="SUPFAM" id="SSF51161">
    <property type="entry name" value="Trimeric LpxA-like enzymes"/>
    <property type="match status" value="1"/>
</dbReference>
<evidence type="ECO:0000259" key="3">
    <source>
        <dbReference type="Pfam" id="PF00483"/>
    </source>
</evidence>
<dbReference type="EC" id="2.7.7.27" evidence="5"/>
<dbReference type="Gene3D" id="2.160.10.10">
    <property type="entry name" value="Hexapeptide repeat proteins"/>
    <property type="match status" value="1"/>
</dbReference>
<dbReference type="Pfam" id="PF24894">
    <property type="entry name" value="Hexapep_GlmU"/>
    <property type="match status" value="1"/>
</dbReference>
<dbReference type="InterPro" id="IPR056818">
    <property type="entry name" value="GlmU/GlgC-like_hexapep"/>
</dbReference>
<dbReference type="SUPFAM" id="SSF53448">
    <property type="entry name" value="Nucleotide-diphospho-sugar transferases"/>
    <property type="match status" value="1"/>
</dbReference>
<dbReference type="InterPro" id="IPR011832">
    <property type="entry name" value="GlgDAde_trans"/>
</dbReference>
<dbReference type="CDD" id="cd02508">
    <property type="entry name" value="ADP_Glucose_PP"/>
    <property type="match status" value="1"/>
</dbReference>
<dbReference type="GO" id="GO:0005978">
    <property type="term" value="P:glycogen biosynthetic process"/>
    <property type="evidence" value="ECO:0007669"/>
    <property type="project" value="UniProtKB-KW"/>
</dbReference>
<protein>
    <submittedName>
        <fullName evidence="5">Glucose-1-phosphate adenylyltransferase</fullName>
        <ecNumber evidence="5">2.7.7.27</ecNumber>
    </submittedName>
</protein>
<dbReference type="PANTHER" id="PTHR43523:SF6">
    <property type="entry name" value="GLYCOGEN BIOSYNTHESIS PROTEIN GLGD"/>
    <property type="match status" value="1"/>
</dbReference>
<evidence type="ECO:0000313" key="5">
    <source>
        <dbReference type="EMBL" id="NIK15852.1"/>
    </source>
</evidence>
<proteinExistence type="inferred from homology"/>
<comment type="similarity">
    <text evidence="1">Belongs to the bacterial/plant glucose-1-phosphate adenylyltransferase family.</text>
</comment>
<feature type="domain" description="Nucleotidyl transferase" evidence="3">
    <location>
        <begin position="19"/>
        <end position="148"/>
    </location>
</feature>
<dbReference type="NCBIfam" id="TIGR02092">
    <property type="entry name" value="glgD"/>
    <property type="match status" value="1"/>
</dbReference>
<name>A0A846MJN3_9BACL</name>
<accession>A0A846MJN3</accession>
<keyword evidence="6" id="KW-1185">Reference proteome</keyword>
<dbReference type="InterPro" id="IPR011831">
    <property type="entry name" value="ADP-Glc_PPase"/>
</dbReference>
<feature type="domain" description="Glucose-1-phosphate adenylyltransferase/Bifunctional protein GlmU-like C-terminal hexapeptide" evidence="4">
    <location>
        <begin position="251"/>
        <end position="321"/>
    </location>
</feature>
<dbReference type="InterPro" id="IPR011004">
    <property type="entry name" value="Trimer_LpxA-like_sf"/>
</dbReference>
<dbReference type="PANTHER" id="PTHR43523">
    <property type="entry name" value="GLUCOSE-1-PHOSPHATE ADENYLYLTRANSFERASE-RELATED"/>
    <property type="match status" value="1"/>
</dbReference>
<dbReference type="InterPro" id="IPR005835">
    <property type="entry name" value="NTP_transferase_dom"/>
</dbReference>
<evidence type="ECO:0000256" key="1">
    <source>
        <dbReference type="ARBA" id="ARBA00010443"/>
    </source>
</evidence>
<dbReference type="GO" id="GO:0008878">
    <property type="term" value="F:glucose-1-phosphate adenylyltransferase activity"/>
    <property type="evidence" value="ECO:0007669"/>
    <property type="project" value="UniProtKB-EC"/>
</dbReference>
<dbReference type="RefSeq" id="WP_166910958.1">
    <property type="nucleotide sequence ID" value="NZ_JAASRS010000001.1"/>
</dbReference>
<comment type="caution">
    <text evidence="5">The sequence shown here is derived from an EMBL/GenBank/DDBJ whole genome shotgun (WGS) entry which is preliminary data.</text>
</comment>
<organism evidence="5 6">
    <name type="scientific">Saccharococcus thermophilus</name>
    <dbReference type="NCBI Taxonomy" id="29396"/>
    <lineage>
        <taxon>Bacteria</taxon>
        <taxon>Bacillati</taxon>
        <taxon>Bacillota</taxon>
        <taxon>Bacilli</taxon>
        <taxon>Bacillales</taxon>
        <taxon>Anoxybacillaceae</taxon>
        <taxon>Saccharococcus</taxon>
    </lineage>
</organism>
<keyword evidence="5" id="KW-0548">Nucleotidyltransferase</keyword>
<keyword evidence="2" id="KW-0320">Glycogen biosynthesis</keyword>
<evidence type="ECO:0000259" key="4">
    <source>
        <dbReference type="Pfam" id="PF24894"/>
    </source>
</evidence>
<dbReference type="Gene3D" id="3.90.550.10">
    <property type="entry name" value="Spore Coat Polysaccharide Biosynthesis Protein SpsA, Chain A"/>
    <property type="match status" value="2"/>
</dbReference>
<evidence type="ECO:0000256" key="2">
    <source>
        <dbReference type="ARBA" id="ARBA00023056"/>
    </source>
</evidence>
<reference evidence="5 6" key="1">
    <citation type="submission" date="2020-03" db="EMBL/GenBank/DDBJ databases">
        <title>Genomic Encyclopedia of Archaeal and Bacterial Type Strains, Phase II (KMG-II): from individual species to whole genera.</title>
        <authorList>
            <person name="Goeker M."/>
        </authorList>
    </citation>
    <scope>NUCLEOTIDE SEQUENCE [LARGE SCALE GENOMIC DNA]</scope>
    <source>
        <strain evidence="5 6">DSM 4749</strain>
    </source>
</reference>
<evidence type="ECO:0000313" key="6">
    <source>
        <dbReference type="Proteomes" id="UP000532769"/>
    </source>
</evidence>
<dbReference type="EMBL" id="JAASRS010000001">
    <property type="protein sequence ID" value="NIK15852.1"/>
    <property type="molecule type" value="Genomic_DNA"/>
</dbReference>
<dbReference type="AlphaFoldDB" id="A0A846MJN3"/>
<keyword evidence="5" id="KW-0808">Transferase</keyword>
<dbReference type="Pfam" id="PF00483">
    <property type="entry name" value="NTP_transferase"/>
    <property type="match status" value="1"/>
</dbReference>
<dbReference type="Proteomes" id="UP000532769">
    <property type="component" value="Unassembled WGS sequence"/>
</dbReference>